<feature type="transmembrane region" description="Helical" evidence="1">
    <location>
        <begin position="6"/>
        <end position="23"/>
    </location>
</feature>
<keyword evidence="3" id="KW-1185">Reference proteome</keyword>
<comment type="caution">
    <text evidence="2">The sequence shown here is derived from an EMBL/GenBank/DDBJ whole genome shotgun (WGS) entry which is preliminary data.</text>
</comment>
<keyword evidence="1" id="KW-0812">Transmembrane</keyword>
<keyword evidence="1" id="KW-0472">Membrane</keyword>
<evidence type="ECO:0000256" key="1">
    <source>
        <dbReference type="SAM" id="Phobius"/>
    </source>
</evidence>
<dbReference type="RefSeq" id="WP_204699626.1">
    <property type="nucleotide sequence ID" value="NZ_JAFBEC010000018.1"/>
</dbReference>
<sequence>MLAEIMLVVGIALLTLTAITYAYKGEEKVDKGFTLNYHRLSYRRKFIRTFWMTPFIIFTIFFIFMLSTWGVEIDILIISMLIISHVFQLIYTYIKWKRSESEEHELHHE</sequence>
<evidence type="ECO:0000313" key="3">
    <source>
        <dbReference type="Proteomes" id="UP000741863"/>
    </source>
</evidence>
<dbReference type="EMBL" id="JAFBEC010000018">
    <property type="protein sequence ID" value="MBM7634867.1"/>
    <property type="molecule type" value="Genomic_DNA"/>
</dbReference>
<reference evidence="2 3" key="1">
    <citation type="submission" date="2021-01" db="EMBL/GenBank/DDBJ databases">
        <title>Genomic Encyclopedia of Type Strains, Phase IV (KMG-IV): sequencing the most valuable type-strain genomes for metagenomic binning, comparative biology and taxonomic classification.</title>
        <authorList>
            <person name="Goeker M."/>
        </authorList>
    </citation>
    <scope>NUCLEOTIDE SEQUENCE [LARGE SCALE GENOMIC DNA]</scope>
    <source>
        <strain evidence="2 3">DSM 25540</strain>
    </source>
</reference>
<feature type="transmembrane region" description="Helical" evidence="1">
    <location>
        <begin position="49"/>
        <end position="69"/>
    </location>
</feature>
<gene>
    <name evidence="2" type="ORF">JOD17_003994</name>
</gene>
<accession>A0ABS2PHF5</accession>
<evidence type="ECO:0000313" key="2">
    <source>
        <dbReference type="EMBL" id="MBM7634867.1"/>
    </source>
</evidence>
<protein>
    <submittedName>
        <fullName evidence="2">Magnesium-transporting ATPase (P-type)</fullName>
    </submittedName>
</protein>
<organism evidence="2 3">
    <name type="scientific">Geomicrobium sediminis</name>
    <dbReference type="NCBI Taxonomy" id="1347788"/>
    <lineage>
        <taxon>Bacteria</taxon>
        <taxon>Bacillati</taxon>
        <taxon>Bacillota</taxon>
        <taxon>Bacilli</taxon>
        <taxon>Bacillales</taxon>
        <taxon>Geomicrobium</taxon>
    </lineage>
</organism>
<proteinExistence type="predicted"/>
<keyword evidence="1" id="KW-1133">Transmembrane helix</keyword>
<name>A0ABS2PHF5_9BACL</name>
<dbReference type="Proteomes" id="UP000741863">
    <property type="component" value="Unassembled WGS sequence"/>
</dbReference>
<feature type="transmembrane region" description="Helical" evidence="1">
    <location>
        <begin position="75"/>
        <end position="94"/>
    </location>
</feature>